<keyword evidence="2" id="KW-1185">Reference proteome</keyword>
<accession>A0ABU1H6R7</accession>
<name>A0ABU1H6R7_9GAMM</name>
<proteinExistence type="predicted"/>
<protein>
    <submittedName>
        <fullName evidence="1">Uncharacterized protein</fullName>
    </submittedName>
</protein>
<dbReference type="SUPFAM" id="SSF88697">
    <property type="entry name" value="PUA domain-like"/>
    <property type="match status" value="1"/>
</dbReference>
<dbReference type="InterPro" id="IPR011856">
    <property type="entry name" value="tRNA_endonuc-like_dom_sf"/>
</dbReference>
<gene>
    <name evidence="1" type="ORF">QC823_13410</name>
</gene>
<sequence length="344" mass="39936">MLYRIQNDDETGYLERHNATTLQSLSSHYKEADLQRWIFHHLDSVLRTDELLPIQQATRGEEADITAVDASGRLFIFELKRWEAHSENLLQVMRYAQISSQWGYEHLNKLYQKLNKSEGKLSEVHQEVFGLSNPLERASWNHDQVLVVITNGLDYATRKAIKYWNSKGINIRAWIYRVYEINGQPFLDINAFGQEDDPHEDRPMRYHLVNTNHSNDPISHHYMLNEGRAAAFYTPWKNKIDNIEKGDWVFLYYSGHGVVAYGKCQSETPSLKAPPHAPEDHHQEHFVTLSPFYRLERSVSPSELRDAAGYHVPLVSTYTQLRTTGGDSLKSHCDRHRQADSQSM</sequence>
<evidence type="ECO:0000313" key="1">
    <source>
        <dbReference type="EMBL" id="MDR5899984.1"/>
    </source>
</evidence>
<dbReference type="Gene3D" id="3.40.1350.10">
    <property type="match status" value="1"/>
</dbReference>
<comment type="caution">
    <text evidence="1">The sequence shown here is derived from an EMBL/GenBank/DDBJ whole genome shotgun (WGS) entry which is preliminary data.</text>
</comment>
<evidence type="ECO:0000313" key="2">
    <source>
        <dbReference type="Proteomes" id="UP001254564"/>
    </source>
</evidence>
<reference evidence="1 2" key="1">
    <citation type="submission" date="2023-04" db="EMBL/GenBank/DDBJ databases">
        <title>A long-awaited taxogenomic arrangement of the family Halomonadaceae.</title>
        <authorList>
            <person name="De La Haba R."/>
            <person name="Chuvochina M."/>
            <person name="Wittouck S."/>
            <person name="Arahal D.R."/>
            <person name="Sanchez-Porro C."/>
            <person name="Hugenholtz P."/>
            <person name="Ventosa A."/>
        </authorList>
    </citation>
    <scope>NUCLEOTIDE SEQUENCE [LARGE SCALE GENOMIC DNA]</scope>
    <source>
        <strain evidence="1 2">DSM 21020</strain>
    </source>
</reference>
<dbReference type="RefSeq" id="WP_309656862.1">
    <property type="nucleotide sequence ID" value="NZ_JARWAN010000024.1"/>
</dbReference>
<dbReference type="Proteomes" id="UP001254564">
    <property type="component" value="Unassembled WGS sequence"/>
</dbReference>
<dbReference type="EMBL" id="JARWAN010000024">
    <property type="protein sequence ID" value="MDR5899984.1"/>
    <property type="molecule type" value="Genomic_DNA"/>
</dbReference>
<organism evidence="1 2">
    <name type="scientific">Vreelandella vilamensis</name>
    <dbReference type="NCBI Taxonomy" id="531309"/>
    <lineage>
        <taxon>Bacteria</taxon>
        <taxon>Pseudomonadati</taxon>
        <taxon>Pseudomonadota</taxon>
        <taxon>Gammaproteobacteria</taxon>
        <taxon>Oceanospirillales</taxon>
        <taxon>Halomonadaceae</taxon>
        <taxon>Vreelandella</taxon>
    </lineage>
</organism>
<dbReference type="InterPro" id="IPR015947">
    <property type="entry name" value="PUA-like_sf"/>
</dbReference>